<dbReference type="STRING" id="1121955.SAMN02745146_0568"/>
<dbReference type="Pfam" id="PF01839">
    <property type="entry name" value="FG-GAP"/>
    <property type="match status" value="2"/>
</dbReference>
<dbReference type="OrthoDB" id="886775at2"/>
<dbReference type="PANTHER" id="PTHR44103">
    <property type="entry name" value="PROPROTEIN CONVERTASE P"/>
    <property type="match status" value="1"/>
</dbReference>
<evidence type="ECO:0000256" key="1">
    <source>
        <dbReference type="ARBA" id="ARBA00022729"/>
    </source>
</evidence>
<dbReference type="InterPro" id="IPR032812">
    <property type="entry name" value="SbsA_Ig"/>
</dbReference>
<dbReference type="RefSeq" id="WP_159437380.1">
    <property type="nucleotide sequence ID" value="NZ_FQYN01000001.1"/>
</dbReference>
<dbReference type="AlphaFoldDB" id="A0A1M6AAL4"/>
<organism evidence="4 5">
    <name type="scientific">Hymenobacter daecheongensis DSM 21074</name>
    <dbReference type="NCBI Taxonomy" id="1121955"/>
    <lineage>
        <taxon>Bacteria</taxon>
        <taxon>Pseudomonadati</taxon>
        <taxon>Bacteroidota</taxon>
        <taxon>Cytophagia</taxon>
        <taxon>Cytophagales</taxon>
        <taxon>Hymenobacteraceae</taxon>
        <taxon>Hymenobacter</taxon>
    </lineage>
</organism>
<protein>
    <submittedName>
        <fullName evidence="4">Por secretion system C-terminal sorting domain-containing protein</fullName>
    </submittedName>
</protein>
<feature type="chain" id="PRO_5012500168" evidence="2">
    <location>
        <begin position="27"/>
        <end position="580"/>
    </location>
</feature>
<dbReference type="SUPFAM" id="SSF69318">
    <property type="entry name" value="Integrin alpha N-terminal domain"/>
    <property type="match status" value="1"/>
</dbReference>
<proteinExistence type="predicted"/>
<keyword evidence="1 2" id="KW-0732">Signal</keyword>
<evidence type="ECO:0000256" key="2">
    <source>
        <dbReference type="SAM" id="SignalP"/>
    </source>
</evidence>
<evidence type="ECO:0000313" key="5">
    <source>
        <dbReference type="Proteomes" id="UP000184418"/>
    </source>
</evidence>
<evidence type="ECO:0000313" key="4">
    <source>
        <dbReference type="EMBL" id="SHI33515.1"/>
    </source>
</evidence>
<dbReference type="Pfam" id="PF13517">
    <property type="entry name" value="FG-GAP_3"/>
    <property type="match status" value="2"/>
</dbReference>
<dbReference type="Gene3D" id="2.30.30.100">
    <property type="match status" value="1"/>
</dbReference>
<gene>
    <name evidence="4" type="ORF">SAMN02745146_0568</name>
</gene>
<dbReference type="Pfam" id="PF13205">
    <property type="entry name" value="Big_5"/>
    <property type="match status" value="1"/>
</dbReference>
<dbReference type="NCBIfam" id="TIGR04183">
    <property type="entry name" value="Por_Secre_tail"/>
    <property type="match status" value="1"/>
</dbReference>
<dbReference type="EMBL" id="FQYN01000001">
    <property type="protein sequence ID" value="SHI33515.1"/>
    <property type="molecule type" value="Genomic_DNA"/>
</dbReference>
<dbReference type="InterPro" id="IPR026444">
    <property type="entry name" value="Secre_tail"/>
</dbReference>
<dbReference type="InterPro" id="IPR013517">
    <property type="entry name" value="FG-GAP"/>
</dbReference>
<dbReference type="Proteomes" id="UP000184418">
    <property type="component" value="Unassembled WGS sequence"/>
</dbReference>
<sequence>MLNRYSLFIRTASGLLPLICSVAAQAQAPVLLNVAPAANAHSAARTTGVVASFSRPLTAASVTALKVFSSQRGGLRGNGVATVVGANLGFFPTAYPFMPGETVQLTVTRAAASADDSLATPWVQQFTTAVGGTGRGDFRLPAGLAEPSVGTAPQSVAVGDLDADGDLDLITANAFATGTLSVRLNDGAATFTAPATNAEIAVGSAPRNLALGDLDGDGDLDLVAANSFSNTLSVRLNDGSSNFSVPQSAQLTTGMYPLGVALGDIDGDGDLDLVVANNQSASVSVFSNDGTALFTSLATASVAVGQYPYAVALGDVDNDGDLDLLASNTSSNTVSIRLNNGSSVFTAPALNAECPVAFRPQGIALGDVDADGDLDFVTASSNGNMVSVRLNTGAGAFVPSTTLPEVPVGSFPYNVALTDVNSDGHLDLLAVNAGANSVSLRLNNGSGRFLPPATSAEIPVSSNPLALAVGDLDSDGDIDLLAPSQSSYAVSVRLNGGTGPLAVRSGATAEALAVYPNPATGQVRLRLPATARRAELLNALGQVVCTVPALAGAATLHVAGLVPGIYLVRSAGQVARLVVE</sequence>
<name>A0A1M6AAL4_9BACT</name>
<feature type="domain" description="SbsA Ig-like" evidence="3">
    <location>
        <begin position="27"/>
        <end position="128"/>
    </location>
</feature>
<dbReference type="InterPro" id="IPR028994">
    <property type="entry name" value="Integrin_alpha_N"/>
</dbReference>
<keyword evidence="5" id="KW-1185">Reference proteome</keyword>
<reference evidence="4 5" key="1">
    <citation type="submission" date="2016-11" db="EMBL/GenBank/DDBJ databases">
        <authorList>
            <person name="Jaros S."/>
            <person name="Januszkiewicz K."/>
            <person name="Wedrychowicz H."/>
        </authorList>
    </citation>
    <scope>NUCLEOTIDE SEQUENCE [LARGE SCALE GENOMIC DNA]</scope>
    <source>
        <strain evidence="4 5">DSM 21074</strain>
    </source>
</reference>
<evidence type="ECO:0000259" key="3">
    <source>
        <dbReference type="Pfam" id="PF13205"/>
    </source>
</evidence>
<accession>A0A1M6AAL4</accession>
<feature type="signal peptide" evidence="2">
    <location>
        <begin position="1"/>
        <end position="26"/>
    </location>
</feature>
<dbReference type="PANTHER" id="PTHR44103:SF1">
    <property type="entry name" value="PROPROTEIN CONVERTASE P"/>
    <property type="match status" value="1"/>
</dbReference>
<dbReference type="Gene3D" id="2.130.10.130">
    <property type="entry name" value="Integrin alpha, N-terminal"/>
    <property type="match status" value="2"/>
</dbReference>